<dbReference type="InterPro" id="IPR050256">
    <property type="entry name" value="Glycosyltransferase_2"/>
</dbReference>
<feature type="transmembrane region" description="Helical" evidence="1">
    <location>
        <begin position="242"/>
        <end position="266"/>
    </location>
</feature>
<protein>
    <submittedName>
        <fullName evidence="3">Sugar transferase</fullName>
    </submittedName>
</protein>
<evidence type="ECO:0000313" key="4">
    <source>
        <dbReference type="Proteomes" id="UP000186894"/>
    </source>
</evidence>
<accession>A0A1Q8ZPH9</accession>
<sequence length="325" mass="36646">MLKETNVSLLSLVVPFLNERDTVQQFAAFGAKLKAEVKQRHQLDLELVLVDDGSRDDSIERYSAALEGEWRIVELSRNFGKEIALFAGIEESRGDYVMMVDADLQHPYDVCLEMIDALMADPQLDVVYTIRDDRRDESMRKAVLGEMFYWLINARQRFNIPPNAGDFRIMRRSAVDALLKVRDKRRFNKGLYAWLGFRQKAIHYTPDERVAGATKWSKLALLTLSLEGITSFTAIPLRIASIFGLLVGLGGIIYGLHIIVTALLYGADVPGYPSLMSAITVLGGFNLALLGLLGEYIWVAVGEVKDRPLYLVRRLHHSDKKENNG</sequence>
<dbReference type="EMBL" id="MKIM01000028">
    <property type="protein sequence ID" value="OLP43793.1"/>
    <property type="molecule type" value="Genomic_DNA"/>
</dbReference>
<reference evidence="3 4" key="1">
    <citation type="submission" date="2016-09" db="EMBL/GenBank/DDBJ databases">
        <title>Rhizobium oryziradicis sp. nov., isolated from the root of rice.</title>
        <authorList>
            <person name="Zhao J."/>
            <person name="Zhang X."/>
        </authorList>
    </citation>
    <scope>NUCLEOTIDE SEQUENCE [LARGE SCALE GENOMIC DNA]</scope>
    <source>
        <strain evidence="3 4">N19</strain>
    </source>
</reference>
<evidence type="ECO:0000256" key="1">
    <source>
        <dbReference type="SAM" id="Phobius"/>
    </source>
</evidence>
<evidence type="ECO:0000313" key="3">
    <source>
        <dbReference type="EMBL" id="OLP43793.1"/>
    </source>
</evidence>
<proteinExistence type="predicted"/>
<dbReference type="PANTHER" id="PTHR48090:SF8">
    <property type="entry name" value="GLYCOSYLTRANSFERASE CSBB-RELATED"/>
    <property type="match status" value="1"/>
</dbReference>
<dbReference type="Gene3D" id="3.90.550.10">
    <property type="entry name" value="Spore Coat Polysaccharide Biosynthesis Protein SpsA, Chain A"/>
    <property type="match status" value="1"/>
</dbReference>
<feature type="transmembrane region" description="Helical" evidence="1">
    <location>
        <begin position="278"/>
        <end position="301"/>
    </location>
</feature>
<dbReference type="GO" id="GO:0005886">
    <property type="term" value="C:plasma membrane"/>
    <property type="evidence" value="ECO:0007669"/>
    <property type="project" value="TreeGrafter"/>
</dbReference>
<dbReference type="Pfam" id="PF00535">
    <property type="entry name" value="Glycos_transf_2"/>
    <property type="match status" value="1"/>
</dbReference>
<keyword evidence="1" id="KW-1133">Transmembrane helix</keyword>
<keyword evidence="1" id="KW-0812">Transmembrane</keyword>
<dbReference type="OrthoDB" id="9807795at2"/>
<keyword evidence="4" id="KW-1185">Reference proteome</keyword>
<feature type="domain" description="Glycosyltransferase 2-like" evidence="2">
    <location>
        <begin position="11"/>
        <end position="178"/>
    </location>
</feature>
<dbReference type="GO" id="GO:0016740">
    <property type="term" value="F:transferase activity"/>
    <property type="evidence" value="ECO:0007669"/>
    <property type="project" value="UniProtKB-KW"/>
</dbReference>
<gene>
    <name evidence="3" type="ORF">BJF95_21005</name>
</gene>
<dbReference type="InterPro" id="IPR001173">
    <property type="entry name" value="Glyco_trans_2-like"/>
</dbReference>
<dbReference type="InterPro" id="IPR029044">
    <property type="entry name" value="Nucleotide-diphossugar_trans"/>
</dbReference>
<dbReference type="SUPFAM" id="SSF53448">
    <property type="entry name" value="Nucleotide-diphospho-sugar transferases"/>
    <property type="match status" value="1"/>
</dbReference>
<name>A0A1Q8ZPH9_9HYPH</name>
<dbReference type="CDD" id="cd04187">
    <property type="entry name" value="DPM1_like_bac"/>
    <property type="match status" value="1"/>
</dbReference>
<keyword evidence="1" id="KW-0472">Membrane</keyword>
<dbReference type="Proteomes" id="UP000186894">
    <property type="component" value="Unassembled WGS sequence"/>
</dbReference>
<comment type="caution">
    <text evidence="3">The sequence shown here is derived from an EMBL/GenBank/DDBJ whole genome shotgun (WGS) entry which is preliminary data.</text>
</comment>
<dbReference type="STRING" id="1867956.BJF95_21005"/>
<dbReference type="AlphaFoldDB" id="A0A1Q8ZPH9"/>
<evidence type="ECO:0000259" key="2">
    <source>
        <dbReference type="Pfam" id="PF00535"/>
    </source>
</evidence>
<dbReference type="RefSeq" id="WP_075641114.1">
    <property type="nucleotide sequence ID" value="NZ_MKIM01000028.1"/>
</dbReference>
<keyword evidence="3" id="KW-0808">Transferase</keyword>
<dbReference type="PANTHER" id="PTHR48090">
    <property type="entry name" value="UNDECAPRENYL-PHOSPHATE 4-DEOXY-4-FORMAMIDO-L-ARABINOSE TRANSFERASE-RELATED"/>
    <property type="match status" value="1"/>
</dbReference>
<organism evidence="3 4">
    <name type="scientific">Rhizobium oryziradicis</name>
    <dbReference type="NCBI Taxonomy" id="1867956"/>
    <lineage>
        <taxon>Bacteria</taxon>
        <taxon>Pseudomonadati</taxon>
        <taxon>Pseudomonadota</taxon>
        <taxon>Alphaproteobacteria</taxon>
        <taxon>Hyphomicrobiales</taxon>
        <taxon>Rhizobiaceae</taxon>
        <taxon>Rhizobium/Agrobacterium group</taxon>
        <taxon>Rhizobium</taxon>
    </lineage>
</organism>